<evidence type="ECO:0000259" key="5">
    <source>
        <dbReference type="PROSITE" id="PS01124"/>
    </source>
</evidence>
<dbReference type="PROSITE" id="PS01124">
    <property type="entry name" value="HTH_ARAC_FAMILY_2"/>
    <property type="match status" value="1"/>
</dbReference>
<dbReference type="InterPro" id="IPR009057">
    <property type="entry name" value="Homeodomain-like_sf"/>
</dbReference>
<evidence type="ECO:0000256" key="2">
    <source>
        <dbReference type="ARBA" id="ARBA00023125"/>
    </source>
</evidence>
<feature type="domain" description="HTH araC/xylS-type" evidence="5">
    <location>
        <begin position="182"/>
        <end position="280"/>
    </location>
</feature>
<protein>
    <submittedName>
        <fullName evidence="6">AraC family transcriptional regulator</fullName>
    </submittedName>
</protein>
<feature type="compositionally biased region" description="Basic and acidic residues" evidence="4">
    <location>
        <begin position="288"/>
        <end position="303"/>
    </location>
</feature>
<dbReference type="RefSeq" id="WP_343972609.1">
    <property type="nucleotide sequence ID" value="NZ_BAAAJG010000003.1"/>
</dbReference>
<dbReference type="Pfam" id="PF02311">
    <property type="entry name" value="AraC_binding"/>
    <property type="match status" value="1"/>
</dbReference>
<name>A0ABW4FBW3_9PSEU</name>
<evidence type="ECO:0000256" key="1">
    <source>
        <dbReference type="ARBA" id="ARBA00023015"/>
    </source>
</evidence>
<dbReference type="Gene3D" id="1.10.10.60">
    <property type="entry name" value="Homeodomain-like"/>
    <property type="match status" value="2"/>
</dbReference>
<dbReference type="Proteomes" id="UP001597145">
    <property type="component" value="Unassembled WGS sequence"/>
</dbReference>
<dbReference type="SUPFAM" id="SSF46689">
    <property type="entry name" value="Homeodomain-like"/>
    <property type="match status" value="2"/>
</dbReference>
<keyword evidence="2" id="KW-0238">DNA-binding</keyword>
<evidence type="ECO:0000313" key="7">
    <source>
        <dbReference type="Proteomes" id="UP001597145"/>
    </source>
</evidence>
<dbReference type="SUPFAM" id="SSF51215">
    <property type="entry name" value="Regulatory protein AraC"/>
    <property type="match status" value="1"/>
</dbReference>
<dbReference type="PANTHER" id="PTHR46796">
    <property type="entry name" value="HTH-TYPE TRANSCRIPTIONAL ACTIVATOR RHAS-RELATED"/>
    <property type="match status" value="1"/>
</dbReference>
<dbReference type="InterPro" id="IPR050204">
    <property type="entry name" value="AraC_XylS_family_regulators"/>
</dbReference>
<dbReference type="InterPro" id="IPR037923">
    <property type="entry name" value="HTH-like"/>
</dbReference>
<dbReference type="InterPro" id="IPR018060">
    <property type="entry name" value="HTH_AraC"/>
</dbReference>
<evidence type="ECO:0000256" key="4">
    <source>
        <dbReference type="SAM" id="MobiDB-lite"/>
    </source>
</evidence>
<organism evidence="6 7">
    <name type="scientific">Pseudonocardia aurantiaca</name>
    <dbReference type="NCBI Taxonomy" id="75290"/>
    <lineage>
        <taxon>Bacteria</taxon>
        <taxon>Bacillati</taxon>
        <taxon>Actinomycetota</taxon>
        <taxon>Actinomycetes</taxon>
        <taxon>Pseudonocardiales</taxon>
        <taxon>Pseudonocardiaceae</taxon>
        <taxon>Pseudonocardia</taxon>
    </lineage>
</organism>
<dbReference type="SMART" id="SM00342">
    <property type="entry name" value="HTH_ARAC"/>
    <property type="match status" value="1"/>
</dbReference>
<evidence type="ECO:0000313" key="6">
    <source>
        <dbReference type="EMBL" id="MFD1528220.1"/>
    </source>
</evidence>
<dbReference type="Gene3D" id="2.60.120.10">
    <property type="entry name" value="Jelly Rolls"/>
    <property type="match status" value="1"/>
</dbReference>
<dbReference type="Pfam" id="PF12833">
    <property type="entry name" value="HTH_18"/>
    <property type="match status" value="1"/>
</dbReference>
<proteinExistence type="predicted"/>
<reference evidence="7" key="1">
    <citation type="journal article" date="2019" name="Int. J. Syst. Evol. Microbiol.">
        <title>The Global Catalogue of Microorganisms (GCM) 10K type strain sequencing project: providing services to taxonomists for standard genome sequencing and annotation.</title>
        <authorList>
            <consortium name="The Broad Institute Genomics Platform"/>
            <consortium name="The Broad Institute Genome Sequencing Center for Infectious Disease"/>
            <person name="Wu L."/>
            <person name="Ma J."/>
        </authorList>
    </citation>
    <scope>NUCLEOTIDE SEQUENCE [LARGE SCALE GENOMIC DNA]</scope>
    <source>
        <strain evidence="7">JCM 12165</strain>
    </source>
</reference>
<keyword evidence="3" id="KW-0804">Transcription</keyword>
<dbReference type="InterPro" id="IPR003313">
    <property type="entry name" value="AraC-bd"/>
</dbReference>
<evidence type="ECO:0000256" key="3">
    <source>
        <dbReference type="ARBA" id="ARBA00023163"/>
    </source>
</evidence>
<comment type="caution">
    <text evidence="6">The sequence shown here is derived from an EMBL/GenBank/DDBJ whole genome shotgun (WGS) entry which is preliminary data.</text>
</comment>
<sequence length="303" mass="33034">MPPVGVVRCEPGELQPGGFLRGRSHAHDFLVLLHVERGGGTFQLDGRSWPLEAGDVFVIGPGQVVDSGGTDDLDSVACRAVFFPADVLESAAPGTFLSWRSHPLLFPFVRGVAGGAQRLRVPTRERAGFAARIAALERELDERRDGYNEAVLAHLTLLLVAVSRLAADVPDDLAVRDEPLLAAVFDAIEAGYRRPISLRDVADAVGLTPGHLTTVVGRKTGRTVQQWLTERRMTEARRLLATTDLTVEVVAGRVGYQDPGYFTKRFRRSHGVAPLEWRRAGRDPGGVRSDDTRRLLGHGPSDR</sequence>
<keyword evidence="1" id="KW-0805">Transcription regulation</keyword>
<accession>A0ABW4FBW3</accession>
<keyword evidence="7" id="KW-1185">Reference proteome</keyword>
<feature type="region of interest" description="Disordered" evidence="4">
    <location>
        <begin position="280"/>
        <end position="303"/>
    </location>
</feature>
<dbReference type="InterPro" id="IPR014710">
    <property type="entry name" value="RmlC-like_jellyroll"/>
</dbReference>
<dbReference type="EMBL" id="JBHUCP010000001">
    <property type="protein sequence ID" value="MFD1528220.1"/>
    <property type="molecule type" value="Genomic_DNA"/>
</dbReference>
<gene>
    <name evidence="6" type="ORF">ACFSCY_02070</name>
</gene>